<dbReference type="Pfam" id="PF01546">
    <property type="entry name" value="Peptidase_M20"/>
    <property type="match status" value="1"/>
</dbReference>
<feature type="domain" description="Peptidase M20 dimerisation" evidence="3">
    <location>
        <begin position="187"/>
        <end position="280"/>
    </location>
</feature>
<feature type="binding site" evidence="2">
    <location>
        <position position="140"/>
    </location>
    <ligand>
        <name>Mn(2+)</name>
        <dbReference type="ChEBI" id="CHEBI:29035"/>
        <label>2</label>
    </ligand>
</feature>
<dbReference type="GO" id="GO:0019877">
    <property type="term" value="P:diaminopimelate biosynthetic process"/>
    <property type="evidence" value="ECO:0007669"/>
    <property type="project" value="UniProtKB-ARBA"/>
</dbReference>
<evidence type="ECO:0000313" key="4">
    <source>
        <dbReference type="EMBL" id="MCK0088311.1"/>
    </source>
</evidence>
<dbReference type="InterPro" id="IPR017439">
    <property type="entry name" value="Amidohydrolase"/>
</dbReference>
<dbReference type="FunFam" id="3.30.70.360:FF:000001">
    <property type="entry name" value="N-acetyldiaminopimelate deacetylase"/>
    <property type="match status" value="1"/>
</dbReference>
<organism evidence="4 5">
    <name type="scientific">Clostridium symbiosum</name>
    <name type="common">Bacteroides symbiosus</name>
    <dbReference type="NCBI Taxonomy" id="1512"/>
    <lineage>
        <taxon>Bacteria</taxon>
        <taxon>Bacillati</taxon>
        <taxon>Bacillota</taxon>
        <taxon>Clostridia</taxon>
        <taxon>Lachnospirales</taxon>
        <taxon>Lachnospiraceae</taxon>
        <taxon>Otoolea</taxon>
    </lineage>
</organism>
<dbReference type="RefSeq" id="WP_024739357.1">
    <property type="nucleotide sequence ID" value="NZ_JAINVB010000001.1"/>
</dbReference>
<dbReference type="InterPro" id="IPR011650">
    <property type="entry name" value="Peptidase_M20_dimer"/>
</dbReference>
<feature type="binding site" evidence="2">
    <location>
        <position position="104"/>
    </location>
    <ligand>
        <name>Mn(2+)</name>
        <dbReference type="ChEBI" id="CHEBI:29035"/>
        <label>2</label>
    </ligand>
</feature>
<comment type="cofactor">
    <cofactor evidence="2">
        <name>Mn(2+)</name>
        <dbReference type="ChEBI" id="CHEBI:29035"/>
    </cofactor>
    <text evidence="2">The Mn(2+) ion enhances activity.</text>
</comment>
<accession>A0AAW5F911</accession>
<dbReference type="GO" id="GO:0050118">
    <property type="term" value="F:N-acetyldiaminopimelate deacetylase activity"/>
    <property type="evidence" value="ECO:0007669"/>
    <property type="project" value="UniProtKB-ARBA"/>
</dbReference>
<dbReference type="Gene3D" id="3.30.70.360">
    <property type="match status" value="1"/>
</dbReference>
<dbReference type="InterPro" id="IPR036264">
    <property type="entry name" value="Bact_exopeptidase_dim_dom"/>
</dbReference>
<dbReference type="PANTHER" id="PTHR11014">
    <property type="entry name" value="PEPTIDASE M20 FAMILY MEMBER"/>
    <property type="match status" value="1"/>
</dbReference>
<evidence type="ECO:0000259" key="3">
    <source>
        <dbReference type="Pfam" id="PF07687"/>
    </source>
</evidence>
<sequence>MDIVSLANELEDYIIGQRRYFHRFPEPAWEEVQTTLAIERQLEEMGLEPLRFDDISGVYSYIRGKKAGKNAKTILLRADIDGVSVQEKTGLAFSSENAGMMHACGRDCHIAMLLGAAKLLNNMENSLAGHVKLFFQAAEESAESSQEYIRRGFLQDVDVVCGAHVYGGLEAPYIDISPGYRMASADKFDIEVTGLAAHGSLPHTGKDALVAAAAIISSLQTYVSRNNDPLNPLVITIGTIRGGSQRNIIAGRVKMEGTVRMHSAERRKFIESGMQKIIAGTAEAFGCEAVLSYQYMLPPLYNSPGLSAIAGNAIRKLFGDHIRRDMPPVMASEDFACLTENIPGLYINIGCANKQLGFTENNYSSRFMVDESVLKNGSALTAQIAADYLGGNEWPKD</sequence>
<comment type="caution">
    <text evidence="4">The sequence shown here is derived from an EMBL/GenBank/DDBJ whole genome shotgun (WGS) entry which is preliminary data.</text>
</comment>
<dbReference type="PANTHER" id="PTHR11014:SF63">
    <property type="entry name" value="METALLOPEPTIDASE, PUTATIVE (AFU_ORTHOLOGUE AFUA_6G09600)-RELATED"/>
    <property type="match status" value="1"/>
</dbReference>
<gene>
    <name evidence="4" type="ORF">K5I21_21050</name>
</gene>
<dbReference type="SUPFAM" id="SSF53187">
    <property type="entry name" value="Zn-dependent exopeptidases"/>
    <property type="match status" value="1"/>
</dbReference>
<dbReference type="SUPFAM" id="SSF55031">
    <property type="entry name" value="Bacterial exopeptidase dimerisation domain"/>
    <property type="match status" value="1"/>
</dbReference>
<keyword evidence="2" id="KW-0464">Manganese</keyword>
<dbReference type="GO" id="GO:0046872">
    <property type="term" value="F:metal ion binding"/>
    <property type="evidence" value="ECO:0007669"/>
    <property type="project" value="UniProtKB-KW"/>
</dbReference>
<dbReference type="NCBIfam" id="TIGR01891">
    <property type="entry name" value="amidohydrolases"/>
    <property type="match status" value="1"/>
</dbReference>
<evidence type="ECO:0000256" key="1">
    <source>
        <dbReference type="ARBA" id="ARBA00022801"/>
    </source>
</evidence>
<keyword evidence="2" id="KW-0479">Metal-binding</keyword>
<dbReference type="Gene3D" id="3.40.630.10">
    <property type="entry name" value="Zn peptidases"/>
    <property type="match status" value="1"/>
</dbReference>
<keyword evidence="1" id="KW-0378">Hydrolase</keyword>
<dbReference type="EMBL" id="JAINVB010000001">
    <property type="protein sequence ID" value="MCK0088311.1"/>
    <property type="molecule type" value="Genomic_DNA"/>
</dbReference>
<name>A0AAW5F911_CLOSY</name>
<dbReference type="PIRSF" id="PIRSF005962">
    <property type="entry name" value="Pept_M20D_amidohydro"/>
    <property type="match status" value="1"/>
</dbReference>
<feature type="binding site" evidence="2">
    <location>
        <position position="164"/>
    </location>
    <ligand>
        <name>Mn(2+)</name>
        <dbReference type="ChEBI" id="CHEBI:29035"/>
        <label>2</label>
    </ligand>
</feature>
<reference evidence="4" key="1">
    <citation type="journal article" date="2022" name="Cell Host Microbe">
        <title>Colonization of the live biotherapeutic product VE303 and modulation of the microbiota and metabolites in healthy volunteers.</title>
        <authorList>
            <person name="Dsouza M."/>
            <person name="Menon R."/>
            <person name="Crossette E."/>
            <person name="Bhattarai S.K."/>
            <person name="Schneider J."/>
            <person name="Kim Y.G."/>
            <person name="Reddy S."/>
            <person name="Caballero S."/>
            <person name="Felix C."/>
            <person name="Cornacchione L."/>
            <person name="Hendrickson J."/>
            <person name="Watson A.R."/>
            <person name="Minot S.S."/>
            <person name="Greenfield N."/>
            <person name="Schopf L."/>
            <person name="Szabady R."/>
            <person name="Patarroyo J."/>
            <person name="Smith W."/>
            <person name="Harrison P."/>
            <person name="Kuijper E.J."/>
            <person name="Kelly C.P."/>
            <person name="Olle B."/>
            <person name="Bobilev D."/>
            <person name="Silber J.L."/>
            <person name="Bucci V."/>
            <person name="Roberts B."/>
            <person name="Faith J."/>
            <person name="Norman J.M."/>
        </authorList>
    </citation>
    <scope>NUCLEOTIDE SEQUENCE</scope>
    <source>
        <strain evidence="4">VE303-04</strain>
    </source>
</reference>
<proteinExistence type="predicted"/>
<evidence type="ECO:0000256" key="2">
    <source>
        <dbReference type="PIRSR" id="PIRSR005962-1"/>
    </source>
</evidence>
<evidence type="ECO:0000313" key="5">
    <source>
        <dbReference type="Proteomes" id="UP001203136"/>
    </source>
</evidence>
<dbReference type="Proteomes" id="UP001203136">
    <property type="component" value="Unassembled WGS sequence"/>
</dbReference>
<dbReference type="Pfam" id="PF07687">
    <property type="entry name" value="M20_dimer"/>
    <property type="match status" value="1"/>
</dbReference>
<dbReference type="AlphaFoldDB" id="A0AAW5F911"/>
<dbReference type="InterPro" id="IPR002933">
    <property type="entry name" value="Peptidase_M20"/>
</dbReference>
<protein>
    <submittedName>
        <fullName evidence="4">Amidohydrolase</fullName>
    </submittedName>
</protein>